<dbReference type="InterPro" id="IPR007168">
    <property type="entry name" value="Phageshock_PspC_N"/>
</dbReference>
<dbReference type="InterPro" id="IPR050482">
    <property type="entry name" value="Sensor_HK_TwoCompSys"/>
</dbReference>
<feature type="domain" description="Phage shock protein PspC N-terminal" evidence="5">
    <location>
        <begin position="16"/>
        <end position="69"/>
    </location>
</feature>
<keyword evidence="7" id="KW-1185">Reference proteome</keyword>
<dbReference type="PANTHER" id="PTHR24421">
    <property type="entry name" value="NITRATE/NITRITE SENSOR PROTEIN NARX-RELATED"/>
    <property type="match status" value="1"/>
</dbReference>
<keyword evidence="6" id="KW-0547">Nucleotide-binding</keyword>
<dbReference type="GO" id="GO:0016301">
    <property type="term" value="F:kinase activity"/>
    <property type="evidence" value="ECO:0007669"/>
    <property type="project" value="UniProtKB-KW"/>
</dbReference>
<accession>A0A2T4URI0</accession>
<evidence type="ECO:0000256" key="3">
    <source>
        <dbReference type="ARBA" id="ARBA00023012"/>
    </source>
</evidence>
<dbReference type="Proteomes" id="UP000241085">
    <property type="component" value="Unassembled WGS sequence"/>
</dbReference>
<evidence type="ECO:0000256" key="1">
    <source>
        <dbReference type="ARBA" id="ARBA00022679"/>
    </source>
</evidence>
<dbReference type="SUPFAM" id="SSF55874">
    <property type="entry name" value="ATPase domain of HSP90 chaperone/DNA topoisomerase II/histidine kinase"/>
    <property type="match status" value="1"/>
</dbReference>
<dbReference type="GO" id="GO:0000160">
    <property type="term" value="P:phosphorelay signal transduction system"/>
    <property type="evidence" value="ECO:0007669"/>
    <property type="project" value="UniProtKB-KW"/>
</dbReference>
<feature type="transmembrane region" description="Helical" evidence="4">
    <location>
        <begin position="45"/>
        <end position="65"/>
    </location>
</feature>
<feature type="transmembrane region" description="Helical" evidence="4">
    <location>
        <begin position="147"/>
        <end position="166"/>
    </location>
</feature>
<reference evidence="6 7" key="1">
    <citation type="submission" date="2018-03" db="EMBL/GenBank/DDBJ databases">
        <title>Bacteriophage NCPPB3778 and a type I-E CRISPR drive the evolution of the US Biological Select Agent, Rathayibacter toxicus.</title>
        <authorList>
            <person name="Davis E.W.II."/>
            <person name="Tabima J.F."/>
            <person name="Weisberg A.J."/>
            <person name="Dantas Lopes L."/>
            <person name="Wiseman M.S."/>
            <person name="Wiseman M.S."/>
            <person name="Pupko T."/>
            <person name="Belcher M.S."/>
            <person name="Sechler A.J."/>
            <person name="Tancos M.A."/>
            <person name="Schroeder B.K."/>
            <person name="Murray T.D."/>
            <person name="Luster D.G."/>
            <person name="Schneider W.L."/>
            <person name="Rogers E."/>
            <person name="Andreote F.D."/>
            <person name="Grunwald N.J."/>
            <person name="Putnam M.L."/>
            <person name="Chang J.H."/>
        </authorList>
    </citation>
    <scope>NUCLEOTIDE SEQUENCE [LARGE SCALE GENOMIC DNA]</scope>
    <source>
        <strain evidence="6 7">DSM 15933</strain>
    </source>
</reference>
<dbReference type="GO" id="GO:0005524">
    <property type="term" value="F:ATP binding"/>
    <property type="evidence" value="ECO:0007669"/>
    <property type="project" value="UniProtKB-KW"/>
</dbReference>
<feature type="transmembrane region" description="Helical" evidence="4">
    <location>
        <begin position="172"/>
        <end position="194"/>
    </location>
</feature>
<keyword evidence="4" id="KW-0472">Membrane</keyword>
<dbReference type="Pfam" id="PF04024">
    <property type="entry name" value="PspC"/>
    <property type="match status" value="1"/>
</dbReference>
<feature type="transmembrane region" description="Helical" evidence="4">
    <location>
        <begin position="114"/>
        <end position="135"/>
    </location>
</feature>
<evidence type="ECO:0000256" key="2">
    <source>
        <dbReference type="ARBA" id="ARBA00022777"/>
    </source>
</evidence>
<comment type="caution">
    <text evidence="6">The sequence shown here is derived from an EMBL/GenBank/DDBJ whole genome shotgun (WGS) entry which is preliminary data.</text>
</comment>
<dbReference type="Gene3D" id="3.30.565.10">
    <property type="entry name" value="Histidine kinase-like ATPase, C-terminal domain"/>
    <property type="match status" value="1"/>
</dbReference>
<sequence length="390" mass="40216">MDARVSISSTAVRPPLRRPRRVVLGGVCAALADHLGWTLASTRFFVVVGSLLGGGGVLLYLWLWALVPLAEPSGDDDRAVRRSVPVAGLLAVAALVASCAVLVALGAYDDVAVTRALVAVAALAGGAVAWALGPGRDDPSAALRAQIRVRLASCAALLLAGAAVLANRPSALNAVLAVGVLIVVAGVLAAPRIVRLWTELMGERAARVREEQRAEIAAHLHDSVLQTLALIQNRAGASSEVARIARAQERELRDWLFERDVPVANDLAAEIRAIAGAIELDYPATLEVVAVGVSVPGAAPLLAATREAMLNAARHAGGEISVYLESAPDGVDVFVRDRGPGVDLGALPGDRLGIRESIIGRMSRAGGSAVVRPGAGGSGTEVHLHLGSRP</sequence>
<keyword evidence="2" id="KW-0418">Kinase</keyword>
<dbReference type="AlphaFoldDB" id="A0A2T4URI0"/>
<feature type="transmembrane region" description="Helical" evidence="4">
    <location>
        <begin position="86"/>
        <end position="108"/>
    </location>
</feature>
<organism evidence="6 7">
    <name type="scientific">Rathayibacter caricis DSM 15933</name>
    <dbReference type="NCBI Taxonomy" id="1328867"/>
    <lineage>
        <taxon>Bacteria</taxon>
        <taxon>Bacillati</taxon>
        <taxon>Actinomycetota</taxon>
        <taxon>Actinomycetes</taxon>
        <taxon>Micrococcales</taxon>
        <taxon>Microbacteriaceae</taxon>
        <taxon>Rathayibacter</taxon>
    </lineage>
</organism>
<keyword evidence="1" id="KW-0808">Transferase</keyword>
<evidence type="ECO:0000259" key="5">
    <source>
        <dbReference type="Pfam" id="PF04024"/>
    </source>
</evidence>
<keyword evidence="3" id="KW-0902">Two-component regulatory system</keyword>
<evidence type="ECO:0000313" key="6">
    <source>
        <dbReference type="EMBL" id="PTL72138.1"/>
    </source>
</evidence>
<keyword evidence="6" id="KW-0067">ATP-binding</keyword>
<name>A0A2T4URI0_9MICO</name>
<dbReference type="InterPro" id="IPR036890">
    <property type="entry name" value="HATPase_C_sf"/>
</dbReference>
<keyword evidence="4" id="KW-0812">Transmembrane</keyword>
<evidence type="ECO:0000313" key="7">
    <source>
        <dbReference type="Proteomes" id="UP000241085"/>
    </source>
</evidence>
<protein>
    <submittedName>
        <fullName evidence="6">ATP-binding protein</fullName>
    </submittedName>
</protein>
<dbReference type="PANTHER" id="PTHR24421:SF61">
    <property type="entry name" value="OXYGEN SENSOR HISTIDINE KINASE NREB"/>
    <property type="match status" value="1"/>
</dbReference>
<evidence type="ECO:0000256" key="4">
    <source>
        <dbReference type="SAM" id="Phobius"/>
    </source>
</evidence>
<proteinExistence type="predicted"/>
<gene>
    <name evidence="6" type="ORF">C1I63_04295</name>
</gene>
<dbReference type="EMBL" id="PZPL01000001">
    <property type="protein sequence ID" value="PTL72138.1"/>
    <property type="molecule type" value="Genomic_DNA"/>
</dbReference>
<keyword evidence="4" id="KW-1133">Transmembrane helix</keyword>